<evidence type="ECO:0000313" key="3">
    <source>
        <dbReference type="Proteomes" id="UP000268350"/>
    </source>
</evidence>
<dbReference type="InterPro" id="IPR011705">
    <property type="entry name" value="BACK"/>
</dbReference>
<sequence>MNGLKDKVIIMQVPSSDEDEMEVSSDLDAMMFEAVEESGAQGDIESTDSENQPDAEPLIAVVEAQTPPRSSVPARSAPAGVTDVDAKLKALFERQQIVKMLLGLCDETDGEGETIHIVMELLGAEIEGPTAVDRLTDQLLSVLPEQTLVDEGIILDNERYHSFRNVLGNYAKIHASRRLIEQLPTLATGNFLGGTHDEALLARVVADEVLKIPDLMRQLWASLEEMDFFNEDSAFNAYLKARNHPNGKILRELMLSRISRVFLCVVSSTFYLFFTEFEIIHVLRNCYLSVNSEIEIFLSVILWLEHNWPERSECAERVLAEVRFHLMPTWYLTTLNRANRCIHFARVNQCPGVKALIAKGLAAAVAKKGSNPHYNSQTAASFYKIDCPVPREWIADPACVYHHKCHCQRFVYPTYEVFKQYLSHIINSAPYYWHTFRPAQEVYRNQLRCCCYLPQFR</sequence>
<dbReference type="OrthoDB" id="6350321at2759"/>
<dbReference type="SMART" id="SM00875">
    <property type="entry name" value="BACK"/>
    <property type="match status" value="1"/>
</dbReference>
<gene>
    <name evidence="2" type="ORF">DGUA_6G008379</name>
</gene>
<dbReference type="AlphaFoldDB" id="A0A3B0K0U5"/>
<dbReference type="Proteomes" id="UP000268350">
    <property type="component" value="Unassembled WGS sequence"/>
</dbReference>
<feature type="domain" description="BACK" evidence="1">
    <location>
        <begin position="234"/>
        <end position="336"/>
    </location>
</feature>
<protein>
    <recommendedName>
        <fullName evidence="1">BACK domain-containing protein</fullName>
    </recommendedName>
</protein>
<evidence type="ECO:0000259" key="1">
    <source>
        <dbReference type="SMART" id="SM00875"/>
    </source>
</evidence>
<dbReference type="EMBL" id="OUUW01000011">
    <property type="protein sequence ID" value="SPP86282.1"/>
    <property type="molecule type" value="Genomic_DNA"/>
</dbReference>
<dbReference type="Gene3D" id="1.25.40.420">
    <property type="match status" value="1"/>
</dbReference>
<dbReference type="PANTHER" id="PTHR22667:SF0">
    <property type="entry name" value="AT01380P-RELATED"/>
    <property type="match status" value="1"/>
</dbReference>
<dbReference type="OMA" id="IRCAPNY"/>
<organism evidence="2 3">
    <name type="scientific">Drosophila guanche</name>
    <name type="common">Fruit fly</name>
    <dbReference type="NCBI Taxonomy" id="7266"/>
    <lineage>
        <taxon>Eukaryota</taxon>
        <taxon>Metazoa</taxon>
        <taxon>Ecdysozoa</taxon>
        <taxon>Arthropoda</taxon>
        <taxon>Hexapoda</taxon>
        <taxon>Insecta</taxon>
        <taxon>Pterygota</taxon>
        <taxon>Neoptera</taxon>
        <taxon>Endopterygota</taxon>
        <taxon>Diptera</taxon>
        <taxon>Brachycera</taxon>
        <taxon>Muscomorpha</taxon>
        <taxon>Ephydroidea</taxon>
        <taxon>Drosophilidae</taxon>
        <taxon>Drosophila</taxon>
        <taxon>Sophophora</taxon>
    </lineage>
</organism>
<dbReference type="InterPro" id="IPR031750">
    <property type="entry name" value="DUF4734"/>
</dbReference>
<name>A0A3B0K0U5_DROGU</name>
<proteinExistence type="predicted"/>
<evidence type="ECO:0000313" key="2">
    <source>
        <dbReference type="EMBL" id="SPP86282.1"/>
    </source>
</evidence>
<dbReference type="Pfam" id="PF15881">
    <property type="entry name" value="DUF4734"/>
    <property type="match status" value="1"/>
</dbReference>
<accession>A0A3B0K0U5</accession>
<dbReference type="STRING" id="7266.A0A3B0K0U5"/>
<keyword evidence="3" id="KW-1185">Reference proteome</keyword>
<dbReference type="PANTHER" id="PTHR22667">
    <property type="entry name" value="AT01380P-RELATED"/>
    <property type="match status" value="1"/>
</dbReference>
<reference evidence="3" key="1">
    <citation type="submission" date="2018-01" db="EMBL/GenBank/DDBJ databases">
        <authorList>
            <person name="Alioto T."/>
            <person name="Alioto T."/>
        </authorList>
    </citation>
    <scope>NUCLEOTIDE SEQUENCE [LARGE SCALE GENOMIC DNA]</scope>
</reference>
<dbReference type="Pfam" id="PF07707">
    <property type="entry name" value="BACK"/>
    <property type="match status" value="1"/>
</dbReference>